<accession>A0A915N9G0</accession>
<protein>
    <submittedName>
        <fullName evidence="3">Uncharacterized protein</fullName>
    </submittedName>
</protein>
<evidence type="ECO:0000256" key="1">
    <source>
        <dbReference type="SAM" id="MobiDB-lite"/>
    </source>
</evidence>
<organism evidence="2 3">
    <name type="scientific">Meloidogyne javanica</name>
    <name type="common">Root-knot nematode worm</name>
    <dbReference type="NCBI Taxonomy" id="6303"/>
    <lineage>
        <taxon>Eukaryota</taxon>
        <taxon>Metazoa</taxon>
        <taxon>Ecdysozoa</taxon>
        <taxon>Nematoda</taxon>
        <taxon>Chromadorea</taxon>
        <taxon>Rhabditida</taxon>
        <taxon>Tylenchina</taxon>
        <taxon>Tylenchomorpha</taxon>
        <taxon>Tylenchoidea</taxon>
        <taxon>Meloidogynidae</taxon>
        <taxon>Meloidogyninae</taxon>
        <taxon>Meloidogyne</taxon>
        <taxon>Meloidogyne incognita group</taxon>
    </lineage>
</organism>
<name>A0A915N9G0_MELJA</name>
<sequence length="88" mass="10075">MDDKGGKNKGKAEGSDKFARIPSLQSRTDPVDDPLHALKQSMRQLKNDIQELEEKGQKDTPTYFAKQQLLETCKKAINDVNDFHRKYP</sequence>
<feature type="compositionally biased region" description="Basic and acidic residues" evidence="1">
    <location>
        <begin position="1"/>
        <end position="19"/>
    </location>
</feature>
<dbReference type="WBParaSite" id="scaffold9725_cov164.g14212">
    <property type="protein sequence ID" value="scaffold9725_cov164.g14212"/>
    <property type="gene ID" value="scaffold9725_cov164.g14212"/>
</dbReference>
<evidence type="ECO:0000313" key="3">
    <source>
        <dbReference type="WBParaSite" id="scaffold9725_cov164.g14212"/>
    </source>
</evidence>
<reference evidence="3" key="1">
    <citation type="submission" date="2022-11" db="UniProtKB">
        <authorList>
            <consortium name="WormBaseParasite"/>
        </authorList>
    </citation>
    <scope>IDENTIFICATION</scope>
</reference>
<keyword evidence="2" id="KW-1185">Reference proteome</keyword>
<evidence type="ECO:0000313" key="2">
    <source>
        <dbReference type="Proteomes" id="UP000887561"/>
    </source>
</evidence>
<proteinExistence type="predicted"/>
<dbReference type="Proteomes" id="UP000887561">
    <property type="component" value="Unplaced"/>
</dbReference>
<dbReference type="AlphaFoldDB" id="A0A915N9G0"/>
<feature type="region of interest" description="Disordered" evidence="1">
    <location>
        <begin position="1"/>
        <end position="33"/>
    </location>
</feature>